<reference evidence="3 4" key="1">
    <citation type="journal article" date="2016" name="Sci. Rep.">
        <title>The genome sequence of the outbreeding globe artichoke constructed de novo incorporating a phase-aware low-pass sequencing strategy of F1 progeny.</title>
        <authorList>
            <person name="Scaglione D."/>
            <person name="Reyes-Chin-Wo S."/>
            <person name="Acquadro A."/>
            <person name="Froenicke L."/>
            <person name="Portis E."/>
            <person name="Beitel C."/>
            <person name="Tirone M."/>
            <person name="Mauro R."/>
            <person name="Lo Monaco A."/>
            <person name="Mauromicale G."/>
            <person name="Faccioli P."/>
            <person name="Cattivelli L."/>
            <person name="Rieseberg L."/>
            <person name="Michelmore R."/>
            <person name="Lanteri S."/>
        </authorList>
    </citation>
    <scope>NUCLEOTIDE SEQUENCE [LARGE SCALE GENOMIC DNA]</scope>
    <source>
        <strain evidence="3">2C</strain>
    </source>
</reference>
<dbReference type="STRING" id="59895.A0A103XB25"/>
<sequence>MKKREGVLAHHSEKLVIAFGLLSTAQGSCIDVVKNLRVCDDCPVVLKLISKIYNRKIIVRDRNRFHHFVSGSCSCKDYW</sequence>
<dbReference type="AlphaFoldDB" id="A0A103XB25"/>
<feature type="domain" description="DYW" evidence="2">
    <location>
        <begin position="4"/>
        <end position="79"/>
    </location>
</feature>
<gene>
    <name evidence="3" type="ORF">Ccrd_025338</name>
</gene>
<comment type="similarity">
    <text evidence="1">Belongs to the PPR family. PCMP-H subfamily.</text>
</comment>
<evidence type="ECO:0000313" key="4">
    <source>
        <dbReference type="Proteomes" id="UP000243975"/>
    </source>
</evidence>
<keyword evidence="4" id="KW-1185">Reference proteome</keyword>
<name>A0A103XB25_CYNCS</name>
<comment type="caution">
    <text evidence="3">The sequence shown here is derived from an EMBL/GenBank/DDBJ whole genome shotgun (WGS) entry which is preliminary data.</text>
</comment>
<organism evidence="3 4">
    <name type="scientific">Cynara cardunculus var. scolymus</name>
    <name type="common">Globe artichoke</name>
    <name type="synonym">Cynara scolymus</name>
    <dbReference type="NCBI Taxonomy" id="59895"/>
    <lineage>
        <taxon>Eukaryota</taxon>
        <taxon>Viridiplantae</taxon>
        <taxon>Streptophyta</taxon>
        <taxon>Embryophyta</taxon>
        <taxon>Tracheophyta</taxon>
        <taxon>Spermatophyta</taxon>
        <taxon>Magnoliopsida</taxon>
        <taxon>eudicotyledons</taxon>
        <taxon>Gunneridae</taxon>
        <taxon>Pentapetalae</taxon>
        <taxon>asterids</taxon>
        <taxon>campanulids</taxon>
        <taxon>Asterales</taxon>
        <taxon>Asteraceae</taxon>
        <taxon>Carduoideae</taxon>
        <taxon>Cardueae</taxon>
        <taxon>Carduinae</taxon>
        <taxon>Cynara</taxon>
    </lineage>
</organism>
<evidence type="ECO:0000256" key="1">
    <source>
        <dbReference type="ARBA" id="ARBA00006643"/>
    </source>
</evidence>
<proteinExistence type="inferred from homology"/>
<dbReference type="Proteomes" id="UP000243975">
    <property type="component" value="Unassembled WGS sequence"/>
</dbReference>
<evidence type="ECO:0000313" key="3">
    <source>
        <dbReference type="EMBL" id="KVH87428.1"/>
    </source>
</evidence>
<accession>A0A103XB25</accession>
<dbReference type="Pfam" id="PF14432">
    <property type="entry name" value="DYW_deaminase"/>
    <property type="match status" value="1"/>
</dbReference>
<dbReference type="InterPro" id="IPR032867">
    <property type="entry name" value="DYW_dom"/>
</dbReference>
<evidence type="ECO:0000259" key="2">
    <source>
        <dbReference type="Pfam" id="PF14432"/>
    </source>
</evidence>
<dbReference type="EMBL" id="LEKV01006241">
    <property type="protein sequence ID" value="KVH87428.1"/>
    <property type="molecule type" value="Genomic_DNA"/>
</dbReference>
<dbReference type="OMA" id="KNFRICD"/>
<dbReference type="Gramene" id="KVH87428">
    <property type="protein sequence ID" value="KVH87428"/>
    <property type="gene ID" value="Ccrd_025338"/>
</dbReference>
<protein>
    <recommendedName>
        <fullName evidence="2">DYW domain-containing protein</fullName>
    </recommendedName>
</protein>
<dbReference type="GO" id="GO:0008270">
    <property type="term" value="F:zinc ion binding"/>
    <property type="evidence" value="ECO:0007669"/>
    <property type="project" value="InterPro"/>
</dbReference>